<organism evidence="2 3">
    <name type="scientific">Ditylenchus dipsaci</name>
    <dbReference type="NCBI Taxonomy" id="166011"/>
    <lineage>
        <taxon>Eukaryota</taxon>
        <taxon>Metazoa</taxon>
        <taxon>Ecdysozoa</taxon>
        <taxon>Nematoda</taxon>
        <taxon>Chromadorea</taxon>
        <taxon>Rhabditida</taxon>
        <taxon>Tylenchina</taxon>
        <taxon>Tylenchomorpha</taxon>
        <taxon>Sphaerularioidea</taxon>
        <taxon>Anguinidae</taxon>
        <taxon>Anguininae</taxon>
        <taxon>Ditylenchus</taxon>
    </lineage>
</organism>
<name>A0A915CT46_9BILA</name>
<evidence type="ECO:0000313" key="2">
    <source>
        <dbReference type="Proteomes" id="UP000887574"/>
    </source>
</evidence>
<evidence type="ECO:0000256" key="1">
    <source>
        <dbReference type="SAM" id="Phobius"/>
    </source>
</evidence>
<keyword evidence="2" id="KW-1185">Reference proteome</keyword>
<dbReference type="Proteomes" id="UP000887574">
    <property type="component" value="Unplaced"/>
</dbReference>
<proteinExistence type="predicted"/>
<keyword evidence="1" id="KW-1133">Transmembrane helix</keyword>
<sequence length="182" mass="20511">MIGFECSPINKNKIRILNYYGDPGADFSPDQLLSFLQLVLLLPGGALFIYSLDGNNCMMQKIIKKYFMLCNSSVPEQNHSAIISIEHSSASIEKVVNDIITVESPDGNGIMAKQVCRSRMRSDFKPLFYHSSHLNGNSRASLILNDHFTNGFYAEEPIVYFDDHEKFSTCNLVRAIKNSLSY</sequence>
<feature type="transmembrane region" description="Helical" evidence="1">
    <location>
        <begin position="32"/>
        <end position="52"/>
    </location>
</feature>
<protein>
    <submittedName>
        <fullName evidence="3">Uncharacterized protein</fullName>
    </submittedName>
</protein>
<reference evidence="3" key="1">
    <citation type="submission" date="2022-11" db="UniProtKB">
        <authorList>
            <consortium name="WormBaseParasite"/>
        </authorList>
    </citation>
    <scope>IDENTIFICATION</scope>
</reference>
<accession>A0A915CT46</accession>
<keyword evidence="1" id="KW-0812">Transmembrane</keyword>
<evidence type="ECO:0000313" key="3">
    <source>
        <dbReference type="WBParaSite" id="jg11855"/>
    </source>
</evidence>
<dbReference type="AlphaFoldDB" id="A0A915CT46"/>
<dbReference type="WBParaSite" id="jg11855">
    <property type="protein sequence ID" value="jg11855"/>
    <property type="gene ID" value="jg11855"/>
</dbReference>
<keyword evidence="1" id="KW-0472">Membrane</keyword>